<dbReference type="InterPro" id="IPR006140">
    <property type="entry name" value="D-isomer_DH_NAD-bd"/>
</dbReference>
<feature type="domain" description="D-isomer specific 2-hydroxyacid dehydrogenase catalytic" evidence="5">
    <location>
        <begin position="46"/>
        <end position="329"/>
    </location>
</feature>
<dbReference type="InterPro" id="IPR050857">
    <property type="entry name" value="D-2-hydroxyacid_DH"/>
</dbReference>
<dbReference type="InterPro" id="IPR029753">
    <property type="entry name" value="D-isomer_DH_CS"/>
</dbReference>
<comment type="caution">
    <text evidence="7">The sequence shown here is derived from an EMBL/GenBank/DDBJ whole genome shotgun (WGS) entry which is preliminary data.</text>
</comment>
<dbReference type="GO" id="GO:0051287">
    <property type="term" value="F:NAD binding"/>
    <property type="evidence" value="ECO:0007669"/>
    <property type="project" value="InterPro"/>
</dbReference>
<evidence type="ECO:0000259" key="5">
    <source>
        <dbReference type="Pfam" id="PF00389"/>
    </source>
</evidence>
<dbReference type="Pfam" id="PF00389">
    <property type="entry name" value="2-Hacid_dh"/>
    <property type="match status" value="1"/>
</dbReference>
<evidence type="ECO:0000256" key="3">
    <source>
        <dbReference type="ARBA" id="ARBA00023027"/>
    </source>
</evidence>
<keyword evidence="2 4" id="KW-0560">Oxidoreductase</keyword>
<protein>
    <submittedName>
        <fullName evidence="7">Hydroxyacid dehydrogenase</fullName>
    </submittedName>
</protein>
<keyword evidence="8" id="KW-1185">Reference proteome</keyword>
<dbReference type="AlphaFoldDB" id="A0A4V2YQ61"/>
<dbReference type="CDD" id="cd12167">
    <property type="entry name" value="2-Hacid_dh_8"/>
    <property type="match status" value="1"/>
</dbReference>
<reference evidence="7 8" key="1">
    <citation type="submission" date="2019-03" db="EMBL/GenBank/DDBJ databases">
        <title>Draft genome sequences of novel Actinobacteria.</title>
        <authorList>
            <person name="Sahin N."/>
            <person name="Ay H."/>
            <person name="Saygin H."/>
        </authorList>
    </citation>
    <scope>NUCLEOTIDE SEQUENCE [LARGE SCALE GENOMIC DNA]</scope>
    <source>
        <strain evidence="7 8">JCM 13523</strain>
    </source>
</reference>
<sequence length="342" mass="36413">MTATVTASRREALVVMEREVFAAHFDRDRLDRLAALVALPDPIWTDELDSPRARARLATAEVLITSWGAPKLTAERLAAAPRLKAVFHAAGSIRAVADDNLWSRDLVVTSAADANAVPVAEYTLAAIIFAGKKAPFLAADARTAYQGWTRPQGFGDLSNFRRTIGVVGFSRIGRRVVDLLQTLEDVTVLVADPQADPAAVAAAGAELVELGQLLPRADVLSLHAPENPSTLHMIGAAELAQLPDHATVVNTARGSLIDSAALAAECRTGRLFAILDVTDPEPLPADSPLRSVPNVMVTPHIAGSLGTEIHRLTDHMLAELTRWVAGEPVHGRITADAFPLTA</sequence>
<evidence type="ECO:0000313" key="8">
    <source>
        <dbReference type="Proteomes" id="UP000295124"/>
    </source>
</evidence>
<dbReference type="RefSeq" id="WP_132166815.1">
    <property type="nucleotide sequence ID" value="NZ_SMKX01000020.1"/>
</dbReference>
<evidence type="ECO:0000256" key="2">
    <source>
        <dbReference type="ARBA" id="ARBA00023002"/>
    </source>
</evidence>
<dbReference type="OrthoDB" id="117809at2"/>
<dbReference type="PANTHER" id="PTHR42789">
    <property type="entry name" value="D-ISOMER SPECIFIC 2-HYDROXYACID DEHYDROGENASE FAMILY PROTEIN (AFU_ORTHOLOGUE AFUA_6G10090)"/>
    <property type="match status" value="1"/>
</dbReference>
<dbReference type="InterPro" id="IPR036291">
    <property type="entry name" value="NAD(P)-bd_dom_sf"/>
</dbReference>
<name>A0A4V2YQ61_9ACTN</name>
<feature type="domain" description="D-isomer specific 2-hydroxyacid dehydrogenase NAD-binding" evidence="6">
    <location>
        <begin position="139"/>
        <end position="302"/>
    </location>
</feature>
<dbReference type="Proteomes" id="UP000295124">
    <property type="component" value="Unassembled WGS sequence"/>
</dbReference>
<dbReference type="PANTHER" id="PTHR42789:SF1">
    <property type="entry name" value="D-ISOMER SPECIFIC 2-HYDROXYACID DEHYDROGENASE FAMILY PROTEIN (AFU_ORTHOLOGUE AFUA_6G10090)"/>
    <property type="match status" value="1"/>
</dbReference>
<evidence type="ECO:0000259" key="6">
    <source>
        <dbReference type="Pfam" id="PF02826"/>
    </source>
</evidence>
<evidence type="ECO:0000256" key="1">
    <source>
        <dbReference type="ARBA" id="ARBA00005854"/>
    </source>
</evidence>
<dbReference type="SUPFAM" id="SSF52283">
    <property type="entry name" value="Formate/glycerate dehydrogenase catalytic domain-like"/>
    <property type="match status" value="1"/>
</dbReference>
<dbReference type="Pfam" id="PF02826">
    <property type="entry name" value="2-Hacid_dh_C"/>
    <property type="match status" value="1"/>
</dbReference>
<evidence type="ECO:0000313" key="7">
    <source>
        <dbReference type="EMBL" id="TDD60827.1"/>
    </source>
</evidence>
<gene>
    <name evidence="7" type="ORF">E1263_09405</name>
</gene>
<keyword evidence="3" id="KW-0520">NAD</keyword>
<dbReference type="PROSITE" id="PS00670">
    <property type="entry name" value="D_2_HYDROXYACID_DH_2"/>
    <property type="match status" value="1"/>
</dbReference>
<comment type="similarity">
    <text evidence="1 4">Belongs to the D-isomer specific 2-hydroxyacid dehydrogenase family.</text>
</comment>
<accession>A0A4V2YQ61</accession>
<dbReference type="EMBL" id="SMKX01000020">
    <property type="protein sequence ID" value="TDD60827.1"/>
    <property type="molecule type" value="Genomic_DNA"/>
</dbReference>
<organism evidence="7 8">
    <name type="scientific">Kribbella antibiotica</name>
    <dbReference type="NCBI Taxonomy" id="190195"/>
    <lineage>
        <taxon>Bacteria</taxon>
        <taxon>Bacillati</taxon>
        <taxon>Actinomycetota</taxon>
        <taxon>Actinomycetes</taxon>
        <taxon>Propionibacteriales</taxon>
        <taxon>Kribbellaceae</taxon>
        <taxon>Kribbella</taxon>
    </lineage>
</organism>
<proteinExistence type="inferred from homology"/>
<evidence type="ECO:0000256" key="4">
    <source>
        <dbReference type="RuleBase" id="RU003719"/>
    </source>
</evidence>
<dbReference type="GO" id="GO:0016616">
    <property type="term" value="F:oxidoreductase activity, acting on the CH-OH group of donors, NAD or NADP as acceptor"/>
    <property type="evidence" value="ECO:0007669"/>
    <property type="project" value="InterPro"/>
</dbReference>
<dbReference type="InterPro" id="IPR006139">
    <property type="entry name" value="D-isomer_2_OHA_DH_cat_dom"/>
</dbReference>
<dbReference type="Gene3D" id="3.40.50.720">
    <property type="entry name" value="NAD(P)-binding Rossmann-like Domain"/>
    <property type="match status" value="2"/>
</dbReference>
<dbReference type="SUPFAM" id="SSF51735">
    <property type="entry name" value="NAD(P)-binding Rossmann-fold domains"/>
    <property type="match status" value="1"/>
</dbReference>